<dbReference type="KEGG" id="rba:RB535"/>
<dbReference type="HOGENOM" id="CLU_2555975_0_0_0"/>
<evidence type="ECO:0000313" key="2">
    <source>
        <dbReference type="Proteomes" id="UP000001025"/>
    </source>
</evidence>
<dbReference type="Proteomes" id="UP000001025">
    <property type="component" value="Chromosome"/>
</dbReference>
<dbReference type="EnsemblBacteria" id="CAD71636">
    <property type="protein sequence ID" value="CAD71636"/>
    <property type="gene ID" value="RB535"/>
</dbReference>
<sequence length="82" mass="9266">MSDGGIANWTLQIANWVVRRVGAMTPRFVPKHRLGCHVRHGLPTHRGWIRKNSDVHIVAGFARIQMYEMVIVRILGESGYGS</sequence>
<dbReference type="EMBL" id="BX294133">
    <property type="protein sequence ID" value="CAD71636.1"/>
    <property type="molecule type" value="Genomic_DNA"/>
</dbReference>
<accession>Q7UYK6</accession>
<dbReference type="InParanoid" id="Q7UYK6"/>
<keyword evidence="2" id="KW-1185">Reference proteome</keyword>
<reference evidence="1 2" key="1">
    <citation type="journal article" date="2003" name="Proc. Natl. Acad. Sci. U.S.A.">
        <title>Complete genome sequence of the marine planctomycete Pirellula sp. strain 1.</title>
        <authorList>
            <person name="Gloeckner F.O."/>
            <person name="Kube M."/>
            <person name="Bauer M."/>
            <person name="Teeling H."/>
            <person name="Lombardot T."/>
            <person name="Ludwig W."/>
            <person name="Gade D."/>
            <person name="Beck A."/>
            <person name="Borzym K."/>
            <person name="Heitmann K."/>
            <person name="Rabus R."/>
            <person name="Schlesner H."/>
            <person name="Amann R."/>
            <person name="Reinhardt R."/>
        </authorList>
    </citation>
    <scope>NUCLEOTIDE SEQUENCE [LARGE SCALE GENOMIC DNA]</scope>
    <source>
        <strain evidence="2">DSM 10527 / NCIMB 13988 / SH1</strain>
    </source>
</reference>
<evidence type="ECO:0000313" key="1">
    <source>
        <dbReference type="EMBL" id="CAD71636.1"/>
    </source>
</evidence>
<dbReference type="STRING" id="243090.RB535"/>
<dbReference type="AlphaFoldDB" id="Q7UYK6"/>
<protein>
    <submittedName>
        <fullName evidence="1">Uncharacterized protein</fullName>
    </submittedName>
</protein>
<proteinExistence type="predicted"/>
<gene>
    <name evidence="1" type="ordered locus">RB535</name>
</gene>
<organism evidence="1 2">
    <name type="scientific">Rhodopirellula baltica (strain DSM 10527 / NCIMB 13988 / SH1)</name>
    <dbReference type="NCBI Taxonomy" id="243090"/>
    <lineage>
        <taxon>Bacteria</taxon>
        <taxon>Pseudomonadati</taxon>
        <taxon>Planctomycetota</taxon>
        <taxon>Planctomycetia</taxon>
        <taxon>Pirellulales</taxon>
        <taxon>Pirellulaceae</taxon>
        <taxon>Rhodopirellula</taxon>
    </lineage>
</organism>
<name>Q7UYK6_RHOBA</name>